<protein>
    <submittedName>
        <fullName evidence="1">Uncharacterized protein</fullName>
    </submittedName>
</protein>
<evidence type="ECO:0000313" key="1">
    <source>
        <dbReference type="EMBL" id="KAJ8672021.1"/>
    </source>
</evidence>
<sequence length="101" mass="11278">MIRSSFAVKKTYGGISTSVTKRPSQTPGLYRADCETNRVMRMKDVSLLVLPIWILGPIRRLGHEPQALASLTVPFGCEVSTLTCGVSVAFHSWERRSQERI</sequence>
<evidence type="ECO:0000313" key="2">
    <source>
        <dbReference type="Proteomes" id="UP001239111"/>
    </source>
</evidence>
<accession>A0ACC2NLM2</accession>
<organism evidence="1 2">
    <name type="scientific">Eretmocerus hayati</name>
    <dbReference type="NCBI Taxonomy" id="131215"/>
    <lineage>
        <taxon>Eukaryota</taxon>
        <taxon>Metazoa</taxon>
        <taxon>Ecdysozoa</taxon>
        <taxon>Arthropoda</taxon>
        <taxon>Hexapoda</taxon>
        <taxon>Insecta</taxon>
        <taxon>Pterygota</taxon>
        <taxon>Neoptera</taxon>
        <taxon>Endopterygota</taxon>
        <taxon>Hymenoptera</taxon>
        <taxon>Apocrita</taxon>
        <taxon>Proctotrupomorpha</taxon>
        <taxon>Chalcidoidea</taxon>
        <taxon>Aphelinidae</taxon>
        <taxon>Aphelininae</taxon>
        <taxon>Eretmocerus</taxon>
    </lineage>
</organism>
<dbReference type="Proteomes" id="UP001239111">
    <property type="component" value="Chromosome 3"/>
</dbReference>
<dbReference type="EMBL" id="CM056743">
    <property type="protein sequence ID" value="KAJ8672021.1"/>
    <property type="molecule type" value="Genomic_DNA"/>
</dbReference>
<keyword evidence="2" id="KW-1185">Reference proteome</keyword>
<reference evidence="1" key="1">
    <citation type="submission" date="2023-04" db="EMBL/GenBank/DDBJ databases">
        <title>A chromosome-level genome assembly of the parasitoid wasp Eretmocerus hayati.</title>
        <authorList>
            <person name="Zhong Y."/>
            <person name="Liu S."/>
            <person name="Liu Y."/>
        </authorList>
    </citation>
    <scope>NUCLEOTIDE SEQUENCE</scope>
    <source>
        <strain evidence="1">ZJU_SS_LIU_2023</strain>
    </source>
</reference>
<gene>
    <name evidence="1" type="ORF">QAD02_003280</name>
</gene>
<comment type="caution">
    <text evidence="1">The sequence shown here is derived from an EMBL/GenBank/DDBJ whole genome shotgun (WGS) entry which is preliminary data.</text>
</comment>
<name>A0ACC2NLM2_9HYME</name>
<proteinExistence type="predicted"/>